<dbReference type="AlphaFoldDB" id="A0A370NT21"/>
<dbReference type="Proteomes" id="UP000255165">
    <property type="component" value="Unassembled WGS sequence"/>
</dbReference>
<accession>A0A370NT21</accession>
<protein>
    <submittedName>
        <fullName evidence="3">Type 1 fimbrial protein</fullName>
    </submittedName>
</protein>
<comment type="caution">
    <text evidence="3">The sequence shown here is derived from an EMBL/GenBank/DDBJ whole genome shotgun (WGS) entry which is preliminary data.</text>
</comment>
<sequence>MSSWAGVACLVTDTTPHSSPVGVQISVALVKTGQVPSGGIVGGTVAQIASIDVNTVTSLLDNVNITNVRIVPLLCTTPDVTVNMGTHRRDEFSGIGTFTSPIGFNIALNNCPAGMNSVSYRVDAVTTIVNASNSVVALDGSSTAAGVGVQLLDDTGSVFPLGTAKTMSGYSTGTGGSYAIPLKARYYQTGATVTAGTANSAMTFTMTYQ</sequence>
<dbReference type="Pfam" id="PF00419">
    <property type="entry name" value="Fimbrial"/>
    <property type="match status" value="1"/>
</dbReference>
<proteinExistence type="predicted"/>
<evidence type="ECO:0000259" key="2">
    <source>
        <dbReference type="Pfam" id="PF00419"/>
    </source>
</evidence>
<organism evidence="3 4">
    <name type="scientific">Cupriavidus lacunae</name>
    <dbReference type="NCBI Taxonomy" id="2666307"/>
    <lineage>
        <taxon>Bacteria</taxon>
        <taxon>Pseudomonadati</taxon>
        <taxon>Pseudomonadota</taxon>
        <taxon>Betaproteobacteria</taxon>
        <taxon>Burkholderiales</taxon>
        <taxon>Burkholderiaceae</taxon>
        <taxon>Cupriavidus</taxon>
    </lineage>
</organism>
<dbReference type="InterPro" id="IPR000259">
    <property type="entry name" value="Adhesion_dom_fimbrial"/>
</dbReference>
<dbReference type="InterPro" id="IPR008966">
    <property type="entry name" value="Adhesion_dom_sf"/>
</dbReference>
<gene>
    <name evidence="3" type="ORF">DN412_18920</name>
</gene>
<reference evidence="4" key="1">
    <citation type="submission" date="2018-06" db="EMBL/GenBank/DDBJ databases">
        <authorList>
            <person name="Feng T."/>
            <person name="Jeon C.O."/>
        </authorList>
    </citation>
    <scope>NUCLEOTIDE SEQUENCE [LARGE SCALE GENOMIC DNA]</scope>
    <source>
        <strain evidence="4">S23</strain>
    </source>
</reference>
<dbReference type="InterPro" id="IPR050263">
    <property type="entry name" value="Bact_Fimbrial_Adh_Pro"/>
</dbReference>
<name>A0A370NT21_9BURK</name>
<dbReference type="PANTHER" id="PTHR33420:SF3">
    <property type="entry name" value="FIMBRIAL SUBUNIT ELFA"/>
    <property type="match status" value="1"/>
</dbReference>
<dbReference type="GO" id="GO:0043709">
    <property type="term" value="P:cell adhesion involved in single-species biofilm formation"/>
    <property type="evidence" value="ECO:0007669"/>
    <property type="project" value="TreeGrafter"/>
</dbReference>
<dbReference type="SUPFAM" id="SSF49401">
    <property type="entry name" value="Bacterial adhesins"/>
    <property type="match status" value="1"/>
</dbReference>
<dbReference type="Gene3D" id="2.60.40.1090">
    <property type="entry name" value="Fimbrial-type adhesion domain"/>
    <property type="match status" value="1"/>
</dbReference>
<keyword evidence="1" id="KW-0732">Signal</keyword>
<dbReference type="InterPro" id="IPR036937">
    <property type="entry name" value="Adhesion_dom_fimbrial_sf"/>
</dbReference>
<feature type="domain" description="Fimbrial-type adhesion" evidence="2">
    <location>
        <begin position="77"/>
        <end position="209"/>
    </location>
</feature>
<dbReference type="EMBL" id="QKWJ01000023">
    <property type="protein sequence ID" value="RDK08755.1"/>
    <property type="molecule type" value="Genomic_DNA"/>
</dbReference>
<dbReference type="PANTHER" id="PTHR33420">
    <property type="entry name" value="FIMBRIAL SUBUNIT ELFA-RELATED"/>
    <property type="match status" value="1"/>
</dbReference>
<evidence type="ECO:0000313" key="3">
    <source>
        <dbReference type="EMBL" id="RDK08755.1"/>
    </source>
</evidence>
<keyword evidence="4" id="KW-1185">Reference proteome</keyword>
<evidence type="ECO:0000256" key="1">
    <source>
        <dbReference type="ARBA" id="ARBA00022729"/>
    </source>
</evidence>
<evidence type="ECO:0000313" key="4">
    <source>
        <dbReference type="Proteomes" id="UP000255165"/>
    </source>
</evidence>
<dbReference type="GO" id="GO:0009289">
    <property type="term" value="C:pilus"/>
    <property type="evidence" value="ECO:0007669"/>
    <property type="project" value="InterPro"/>
</dbReference>